<sequence>MTSQDTGMSGIKVGTTRRLASKVDLTRFYQVVNKDEGAKEANKEFRNLAKEPRKKGTRQRATKTRKTKVQQHQHDKTIGLALYNIRGLATHLEQIGRRLQGVQENHDRGHIPKRNAFAPGRAQNGG</sequence>
<protein>
    <submittedName>
        <fullName evidence="2">Uncharacterized protein</fullName>
    </submittedName>
</protein>
<reference evidence="2" key="1">
    <citation type="submission" date="2021-01" db="EMBL/GenBank/DDBJ databases">
        <title>Phytophthora aleatoria, a newly-described species from Pinus radiata is distinct from Phytophthora cactorum isolates based on comparative genomics.</title>
        <authorList>
            <person name="Mcdougal R."/>
            <person name="Panda P."/>
            <person name="Williams N."/>
            <person name="Studholme D.J."/>
        </authorList>
    </citation>
    <scope>NUCLEOTIDE SEQUENCE</scope>
    <source>
        <strain evidence="2">NZFS 4037</strain>
    </source>
</reference>
<dbReference type="EMBL" id="JAENGY010001223">
    <property type="protein sequence ID" value="KAG6951214.1"/>
    <property type="molecule type" value="Genomic_DNA"/>
</dbReference>
<feature type="compositionally biased region" description="Basic residues" evidence="1">
    <location>
        <begin position="52"/>
        <end position="71"/>
    </location>
</feature>
<feature type="compositionally biased region" description="Basic and acidic residues" evidence="1">
    <location>
        <begin position="36"/>
        <end position="51"/>
    </location>
</feature>
<comment type="caution">
    <text evidence="2">The sequence shown here is derived from an EMBL/GenBank/DDBJ whole genome shotgun (WGS) entry which is preliminary data.</text>
</comment>
<organism evidence="2 3">
    <name type="scientific">Phytophthora aleatoria</name>
    <dbReference type="NCBI Taxonomy" id="2496075"/>
    <lineage>
        <taxon>Eukaryota</taxon>
        <taxon>Sar</taxon>
        <taxon>Stramenopiles</taxon>
        <taxon>Oomycota</taxon>
        <taxon>Peronosporomycetes</taxon>
        <taxon>Peronosporales</taxon>
        <taxon>Peronosporaceae</taxon>
        <taxon>Phytophthora</taxon>
    </lineage>
</organism>
<feature type="region of interest" description="Disordered" evidence="1">
    <location>
        <begin position="103"/>
        <end position="126"/>
    </location>
</feature>
<dbReference type="Proteomes" id="UP000709295">
    <property type="component" value="Unassembled WGS sequence"/>
</dbReference>
<keyword evidence="3" id="KW-1185">Reference proteome</keyword>
<gene>
    <name evidence="2" type="ORF">JG688_00013817</name>
</gene>
<evidence type="ECO:0000313" key="2">
    <source>
        <dbReference type="EMBL" id="KAG6951214.1"/>
    </source>
</evidence>
<name>A0A8J5IIB3_9STRA</name>
<evidence type="ECO:0000313" key="3">
    <source>
        <dbReference type="Proteomes" id="UP000709295"/>
    </source>
</evidence>
<proteinExistence type="predicted"/>
<accession>A0A8J5IIB3</accession>
<feature type="region of interest" description="Disordered" evidence="1">
    <location>
        <begin position="36"/>
        <end position="75"/>
    </location>
</feature>
<dbReference type="AlphaFoldDB" id="A0A8J5IIB3"/>
<evidence type="ECO:0000256" key="1">
    <source>
        <dbReference type="SAM" id="MobiDB-lite"/>
    </source>
</evidence>